<protein>
    <submittedName>
        <fullName evidence="1">Uncharacterized protein</fullName>
    </submittedName>
</protein>
<proteinExistence type="predicted"/>
<dbReference type="EMBL" id="CM037151">
    <property type="protein sequence ID" value="KAH7842777.1"/>
    <property type="molecule type" value="Genomic_DNA"/>
</dbReference>
<reference evidence="1 2" key="1">
    <citation type="journal article" date="2021" name="Hortic Res">
        <title>High-quality reference genome and annotation aids understanding of berry development for evergreen blueberry (Vaccinium darrowii).</title>
        <authorList>
            <person name="Yu J."/>
            <person name="Hulse-Kemp A.M."/>
            <person name="Babiker E."/>
            <person name="Staton M."/>
        </authorList>
    </citation>
    <scope>NUCLEOTIDE SEQUENCE [LARGE SCALE GENOMIC DNA]</scope>
    <source>
        <strain evidence="2">cv. NJ 8807/NJ 8810</strain>
        <tissue evidence="1">Young leaf</tissue>
    </source>
</reference>
<evidence type="ECO:0000313" key="1">
    <source>
        <dbReference type="EMBL" id="KAH7842777.1"/>
    </source>
</evidence>
<comment type="caution">
    <text evidence="1">The sequence shown here is derived from an EMBL/GenBank/DDBJ whole genome shotgun (WGS) entry which is preliminary data.</text>
</comment>
<name>A0ACB7XPA1_9ERIC</name>
<accession>A0ACB7XPA1</accession>
<evidence type="ECO:0000313" key="2">
    <source>
        <dbReference type="Proteomes" id="UP000828048"/>
    </source>
</evidence>
<keyword evidence="2" id="KW-1185">Reference proteome</keyword>
<gene>
    <name evidence="1" type="ORF">Vadar_009134</name>
</gene>
<sequence length="390" mass="43061">MMSMGSSDERSTELLHSQAHIWNQTLNFINSASLKCAVQLGIPDAIHRHGKPMTLDQLVAALSIKQAKAWSVYRLMRILLHSGFVVQEKVGDQDGYVLTPASRLLLKDEPLNARAFPLIMLDPIITQPWNILSDWFHNDESTAFDTTYGKSFWEYQADEPRLGNFFNEAMASDSRLVTEVLIKECKGVFEGLTSLVDVGGGTGTVSRAIAKTFPQLKCTVLDLPNVVAGLEGTENLKFVGGDMFKAIPPTNAILLKCVLHDWSDEESIKILKRCKEAIPSKGGKVIIIDMKVENNEKARDEESIETQLFFDMQMMILVTGRERTEKEWAKLFVDAGFSGYKITPILGLSGTSADDLDSVAAVVSSPPTMNSSAAINFCPSFSIVIQSEFS</sequence>
<organism evidence="1 2">
    <name type="scientific">Vaccinium darrowii</name>
    <dbReference type="NCBI Taxonomy" id="229202"/>
    <lineage>
        <taxon>Eukaryota</taxon>
        <taxon>Viridiplantae</taxon>
        <taxon>Streptophyta</taxon>
        <taxon>Embryophyta</taxon>
        <taxon>Tracheophyta</taxon>
        <taxon>Spermatophyta</taxon>
        <taxon>Magnoliopsida</taxon>
        <taxon>eudicotyledons</taxon>
        <taxon>Gunneridae</taxon>
        <taxon>Pentapetalae</taxon>
        <taxon>asterids</taxon>
        <taxon>Ericales</taxon>
        <taxon>Ericaceae</taxon>
        <taxon>Vaccinioideae</taxon>
        <taxon>Vaccinieae</taxon>
        <taxon>Vaccinium</taxon>
    </lineage>
</organism>
<dbReference type="Proteomes" id="UP000828048">
    <property type="component" value="Chromosome 1"/>
</dbReference>